<reference evidence="2 3" key="1">
    <citation type="submission" date="2014-04" db="EMBL/GenBank/DDBJ databases">
        <title>Comparative Genomics of Cryptosporidium Species.</title>
        <authorList>
            <person name="Silva J.C."/>
            <person name="Su Q."/>
            <person name="Chalmers R."/>
            <person name="Chibucos M.C."/>
            <person name="Elwin K."/>
            <person name="Godinez A."/>
            <person name="Guo F."/>
            <person name="Huynh K."/>
            <person name="Orvis J."/>
            <person name="Ott S."/>
            <person name="Sadzewicz L."/>
            <person name="Sengamalay N."/>
            <person name="Shetty A."/>
            <person name="Sun M."/>
            <person name="Tallon L."/>
            <person name="Xiao L."/>
            <person name="Zhang H."/>
            <person name="Fraser C.M."/>
            <person name="Zhu G."/>
            <person name="Kissinger J."/>
            <person name="Widmer G."/>
        </authorList>
    </citation>
    <scope>NUCLEOTIDE SEQUENCE [LARGE SCALE GENOMIC DNA]</scope>
    <source>
        <strain evidence="2 3">UKMEL1</strain>
    </source>
</reference>
<accession>A0A2P4YZJ1</accession>
<organism evidence="2 3">
    <name type="scientific">Cryptosporidium meleagridis</name>
    <dbReference type="NCBI Taxonomy" id="93969"/>
    <lineage>
        <taxon>Eukaryota</taxon>
        <taxon>Sar</taxon>
        <taxon>Alveolata</taxon>
        <taxon>Apicomplexa</taxon>
        <taxon>Conoidasida</taxon>
        <taxon>Coccidia</taxon>
        <taxon>Eucoccidiorida</taxon>
        <taxon>Eimeriorina</taxon>
        <taxon>Cryptosporidiidae</taxon>
        <taxon>Cryptosporidium</taxon>
    </lineage>
</organism>
<evidence type="ECO:0000313" key="3">
    <source>
        <dbReference type="Proteomes" id="UP000236928"/>
    </source>
</evidence>
<evidence type="ECO:0000256" key="1">
    <source>
        <dbReference type="ARBA" id="ARBA00007666"/>
    </source>
</evidence>
<dbReference type="CDD" id="cd23158">
    <property type="entry name" value="Prefoldin_UXT"/>
    <property type="match status" value="1"/>
</dbReference>
<dbReference type="InterPro" id="IPR004127">
    <property type="entry name" value="Prefoldin_subunit_alpha"/>
</dbReference>
<protein>
    <submittedName>
        <fullName evidence="2">Prefoldin subunit family protein</fullName>
    </submittedName>
</protein>
<dbReference type="PANTHER" id="PTHR13345">
    <property type="entry name" value="MEDIATOR OF RNA POLYMERASE II TRANSCRIPTION SUBUNIT 10"/>
    <property type="match status" value="1"/>
</dbReference>
<dbReference type="Proteomes" id="UP000236928">
    <property type="component" value="Unassembled WGS sequence"/>
</dbReference>
<dbReference type="Pfam" id="PF02996">
    <property type="entry name" value="Prefoldin"/>
    <property type="match status" value="1"/>
</dbReference>
<comment type="similarity">
    <text evidence="1">Belongs to the UXT family.</text>
</comment>
<dbReference type="AlphaFoldDB" id="A0A2P4YZJ1"/>
<name>A0A2P4YZJ1_9CRYT</name>
<dbReference type="SUPFAM" id="SSF46579">
    <property type="entry name" value="Prefoldin"/>
    <property type="match status" value="1"/>
</dbReference>
<evidence type="ECO:0000313" key="2">
    <source>
        <dbReference type="EMBL" id="POM83213.1"/>
    </source>
</evidence>
<comment type="caution">
    <text evidence="2">The sequence shown here is derived from an EMBL/GenBank/DDBJ whole genome shotgun (WGS) entry which is preliminary data.</text>
</comment>
<dbReference type="GO" id="GO:0045944">
    <property type="term" value="P:positive regulation of transcription by RNA polymerase II"/>
    <property type="evidence" value="ECO:0007669"/>
    <property type="project" value="TreeGrafter"/>
</dbReference>
<sequence>MNADEEIEEIHKYEDFLENVLQKDLEHLLRQKEEVLVKIQEIQKLERNVSIFREMNLSELNTRTNLGCDVYVDTLIPDLSKICVELSFGFFLELNLDEIPNILSLKQEFEHSKIEKLNHDISSIKARIKVFMEAISLYYKQ</sequence>
<keyword evidence="3" id="KW-1185">Reference proteome</keyword>
<dbReference type="GO" id="GO:0016592">
    <property type="term" value="C:mediator complex"/>
    <property type="evidence" value="ECO:0007669"/>
    <property type="project" value="TreeGrafter"/>
</dbReference>
<dbReference type="GO" id="GO:0000122">
    <property type="term" value="P:negative regulation of transcription by RNA polymerase II"/>
    <property type="evidence" value="ECO:0007669"/>
    <property type="project" value="InterPro"/>
</dbReference>
<dbReference type="PRINTS" id="PR01502">
    <property type="entry name" value="UXTPROTEIN"/>
</dbReference>
<dbReference type="InterPro" id="IPR009053">
    <property type="entry name" value="Prefoldin"/>
</dbReference>
<dbReference type="OrthoDB" id="338552at2759"/>
<dbReference type="PANTHER" id="PTHR13345:SF9">
    <property type="entry name" value="PROTEIN UXT"/>
    <property type="match status" value="1"/>
</dbReference>
<gene>
    <name evidence="2" type="ORF">CmeUKMEL1_06270</name>
</gene>
<dbReference type="EMBL" id="JIBK01000011">
    <property type="protein sequence ID" value="POM83213.1"/>
    <property type="molecule type" value="Genomic_DNA"/>
</dbReference>
<dbReference type="Gene3D" id="1.10.287.370">
    <property type="match status" value="1"/>
</dbReference>
<dbReference type="VEuPathDB" id="CryptoDB:CmeUKMEL1_06270"/>
<proteinExistence type="inferred from homology"/>
<dbReference type="GO" id="GO:0003714">
    <property type="term" value="F:transcription corepressor activity"/>
    <property type="evidence" value="ECO:0007669"/>
    <property type="project" value="InterPro"/>
</dbReference>
<dbReference type="InterPro" id="IPR003994">
    <property type="entry name" value="UXT"/>
</dbReference>